<evidence type="ECO:0000313" key="2">
    <source>
        <dbReference type="EMBL" id="KYN30120.1"/>
    </source>
</evidence>
<evidence type="ECO:0000256" key="1">
    <source>
        <dbReference type="SAM" id="MobiDB-lite"/>
    </source>
</evidence>
<dbReference type="EMBL" id="KQ978566">
    <property type="protein sequence ID" value="KYN30120.1"/>
    <property type="molecule type" value="Genomic_DNA"/>
</dbReference>
<gene>
    <name evidence="2" type="ORF">ALC57_00452</name>
</gene>
<feature type="compositionally biased region" description="Basic and acidic residues" evidence="1">
    <location>
        <begin position="78"/>
        <end position="97"/>
    </location>
</feature>
<accession>A0A151JSD5</accession>
<feature type="region of interest" description="Disordered" evidence="1">
    <location>
        <begin position="62"/>
        <end position="97"/>
    </location>
</feature>
<sequence>MSHDIPTVARFLHKVAQWTLSHDSRDLYNPPEYKCIVSAARLKLFEFAGVARRKRLEFPRQKEDKLASREMVGGGNWEDTRSERKKDEKKKERKENTESGMLWLSLCTYTQLNARTQARIDTVIRNT</sequence>
<name>A0A151JSD5_9HYME</name>
<protein>
    <submittedName>
        <fullName evidence="2">Uncharacterized protein</fullName>
    </submittedName>
</protein>
<dbReference type="AlphaFoldDB" id="A0A151JSD5"/>
<organism evidence="2 3">
    <name type="scientific">Trachymyrmex cornetzi</name>
    <dbReference type="NCBI Taxonomy" id="471704"/>
    <lineage>
        <taxon>Eukaryota</taxon>
        <taxon>Metazoa</taxon>
        <taxon>Ecdysozoa</taxon>
        <taxon>Arthropoda</taxon>
        <taxon>Hexapoda</taxon>
        <taxon>Insecta</taxon>
        <taxon>Pterygota</taxon>
        <taxon>Neoptera</taxon>
        <taxon>Endopterygota</taxon>
        <taxon>Hymenoptera</taxon>
        <taxon>Apocrita</taxon>
        <taxon>Aculeata</taxon>
        <taxon>Formicoidea</taxon>
        <taxon>Formicidae</taxon>
        <taxon>Myrmicinae</taxon>
        <taxon>Trachymyrmex</taxon>
    </lineage>
</organism>
<dbReference type="Proteomes" id="UP000078492">
    <property type="component" value="Unassembled WGS sequence"/>
</dbReference>
<proteinExistence type="predicted"/>
<evidence type="ECO:0000313" key="3">
    <source>
        <dbReference type="Proteomes" id="UP000078492"/>
    </source>
</evidence>
<reference evidence="2 3" key="1">
    <citation type="submission" date="2015-09" db="EMBL/GenBank/DDBJ databases">
        <title>Trachymyrmex cornetzi WGS genome.</title>
        <authorList>
            <person name="Nygaard S."/>
            <person name="Hu H."/>
            <person name="Boomsma J."/>
            <person name="Zhang G."/>
        </authorList>
    </citation>
    <scope>NUCLEOTIDE SEQUENCE [LARGE SCALE GENOMIC DNA]</scope>
    <source>
        <strain evidence="2">Tcor2-1</strain>
        <tissue evidence="2">Whole body</tissue>
    </source>
</reference>
<keyword evidence="3" id="KW-1185">Reference proteome</keyword>